<keyword evidence="1" id="KW-0732">Signal</keyword>
<evidence type="ECO:0000256" key="1">
    <source>
        <dbReference type="SAM" id="SignalP"/>
    </source>
</evidence>
<feature type="signal peptide" evidence="1">
    <location>
        <begin position="1"/>
        <end position="19"/>
    </location>
</feature>
<organism evidence="2 3">
    <name type="scientific">Amanita muscaria (strain Koide BX008)</name>
    <dbReference type="NCBI Taxonomy" id="946122"/>
    <lineage>
        <taxon>Eukaryota</taxon>
        <taxon>Fungi</taxon>
        <taxon>Dikarya</taxon>
        <taxon>Basidiomycota</taxon>
        <taxon>Agaricomycotina</taxon>
        <taxon>Agaricomycetes</taxon>
        <taxon>Agaricomycetidae</taxon>
        <taxon>Agaricales</taxon>
        <taxon>Pluteineae</taxon>
        <taxon>Amanitaceae</taxon>
        <taxon>Amanita</taxon>
    </lineage>
</organism>
<dbReference type="AlphaFoldDB" id="A0A0C2X5Q2"/>
<evidence type="ECO:0000313" key="2">
    <source>
        <dbReference type="EMBL" id="KIL64053.1"/>
    </source>
</evidence>
<keyword evidence="3" id="KW-1185">Reference proteome</keyword>
<gene>
    <name evidence="2" type="ORF">M378DRAFT_163771</name>
</gene>
<dbReference type="InParanoid" id="A0A0C2X5Q2"/>
<dbReference type="HOGENOM" id="CLU_1402112_0_0_1"/>
<dbReference type="Proteomes" id="UP000054549">
    <property type="component" value="Unassembled WGS sequence"/>
</dbReference>
<evidence type="ECO:0008006" key="4">
    <source>
        <dbReference type="Google" id="ProtNLM"/>
    </source>
</evidence>
<reference evidence="2 3" key="1">
    <citation type="submission" date="2014-04" db="EMBL/GenBank/DDBJ databases">
        <title>Evolutionary Origins and Diversification of the Mycorrhizal Mutualists.</title>
        <authorList>
            <consortium name="DOE Joint Genome Institute"/>
            <consortium name="Mycorrhizal Genomics Consortium"/>
            <person name="Kohler A."/>
            <person name="Kuo A."/>
            <person name="Nagy L.G."/>
            <person name="Floudas D."/>
            <person name="Copeland A."/>
            <person name="Barry K.W."/>
            <person name="Cichocki N."/>
            <person name="Veneault-Fourrey C."/>
            <person name="LaButti K."/>
            <person name="Lindquist E.A."/>
            <person name="Lipzen A."/>
            <person name="Lundell T."/>
            <person name="Morin E."/>
            <person name="Murat C."/>
            <person name="Riley R."/>
            <person name="Ohm R."/>
            <person name="Sun H."/>
            <person name="Tunlid A."/>
            <person name="Henrissat B."/>
            <person name="Grigoriev I.V."/>
            <person name="Hibbett D.S."/>
            <person name="Martin F."/>
        </authorList>
    </citation>
    <scope>NUCLEOTIDE SEQUENCE [LARGE SCALE GENOMIC DNA]</scope>
    <source>
        <strain evidence="2 3">Koide BX008</strain>
    </source>
</reference>
<sequence length="194" mass="22340">MRCLVIAILATTYSTASWSLHCTKISNSKRSNKKKREHHCISAIQAVIGFWPCVWRAVSKKQLLAHCPYRFDRLPAQVTIVDVSLWQDARVLCSVLLRTAAETRRFLGRFVIFLMAQIKRRKKFIRYPLTMLKNGCRLVQIDVGSMFLYNKRTKALAYHFVSSCAVTQPFPLAWPINAMNLAKCRNGNRFDRSG</sequence>
<feature type="chain" id="PRO_5002174037" description="Secreted protein" evidence="1">
    <location>
        <begin position="20"/>
        <end position="194"/>
    </location>
</feature>
<evidence type="ECO:0000313" key="3">
    <source>
        <dbReference type="Proteomes" id="UP000054549"/>
    </source>
</evidence>
<accession>A0A0C2X5Q2</accession>
<protein>
    <recommendedName>
        <fullName evidence="4">Secreted protein</fullName>
    </recommendedName>
</protein>
<proteinExistence type="predicted"/>
<name>A0A0C2X5Q2_AMAMK</name>
<dbReference type="EMBL" id="KN818253">
    <property type="protein sequence ID" value="KIL64053.1"/>
    <property type="molecule type" value="Genomic_DNA"/>
</dbReference>